<evidence type="ECO:0000313" key="3">
    <source>
        <dbReference type="Proteomes" id="UP000189004"/>
    </source>
</evidence>
<reference evidence="3" key="1">
    <citation type="submission" date="2016-08" db="EMBL/GenBank/DDBJ databases">
        <authorList>
            <person name="Tokovenko B."/>
            <person name="Kalinowski J."/>
        </authorList>
    </citation>
    <scope>NUCLEOTIDE SEQUENCE [LARGE SCALE GENOMIC DNA]</scope>
    <source>
        <strain evidence="3">UTMC102</strain>
    </source>
</reference>
<name>A0A1V3C5Z7_9ACTN</name>
<dbReference type="Proteomes" id="UP000189004">
    <property type="component" value="Unassembled WGS sequence"/>
</dbReference>
<dbReference type="InterPro" id="IPR047789">
    <property type="entry name" value="CU044_5270-like"/>
</dbReference>
<evidence type="ECO:0000313" key="2">
    <source>
        <dbReference type="EMBL" id="OOC56113.1"/>
    </source>
</evidence>
<accession>A0A1V3C5Z7</accession>
<organism evidence="2 3">
    <name type="scientific">Nocardiopsis sinuspersici</name>
    <dbReference type="NCBI Taxonomy" id="501010"/>
    <lineage>
        <taxon>Bacteria</taxon>
        <taxon>Bacillati</taxon>
        <taxon>Actinomycetota</taxon>
        <taxon>Actinomycetes</taxon>
        <taxon>Streptosporangiales</taxon>
        <taxon>Nocardiopsidaceae</taxon>
        <taxon>Nocardiopsis</taxon>
    </lineage>
</organism>
<evidence type="ECO:0000256" key="1">
    <source>
        <dbReference type="SAM" id="MobiDB-lite"/>
    </source>
</evidence>
<dbReference type="STRING" id="501010.NOSIN_21690"/>
<feature type="region of interest" description="Disordered" evidence="1">
    <location>
        <begin position="166"/>
        <end position="187"/>
    </location>
</feature>
<proteinExistence type="predicted"/>
<dbReference type="AlphaFoldDB" id="A0A1V3C5Z7"/>
<sequence>MNRTRTGPGDDIGAMRELLAAHDPAASVHASPAARELSRVEVIASGHHRRGVRGLLPGRPLLRPVLSAAAALAAVAVVVPLGWNAAQPAYAGPPPTPLEAPMTELSEGREHLLALAETAGEQPPPPRNGDVAYVRTVRWTLTYSQDADTGEEGWGIVPTNEQVWRTPHESGRSVSTPSMPEHLGGDRDPVRWLFDQGTEEFEWGGGEGGNGMFFTWRPGDLSADPGRLADQLVGGGGHTAAVSADPSTAVALVYALQQLYEEAPVDPGVQAAALRALAGHDDVLYAGTARDREGREGELFLVEEDAGDGYVLERRIMFDPDTGMPLYHETVAVESDSVPDVDLPQVNQYTVLVESAWVPEVGDTPSQD</sequence>
<gene>
    <name evidence="2" type="ORF">NOSIN_21690</name>
</gene>
<protein>
    <recommendedName>
        <fullName evidence="4">CU044_5270 family protein</fullName>
    </recommendedName>
</protein>
<evidence type="ECO:0008006" key="4">
    <source>
        <dbReference type="Google" id="ProtNLM"/>
    </source>
</evidence>
<dbReference type="EMBL" id="MCOK01000001">
    <property type="protein sequence ID" value="OOC56113.1"/>
    <property type="molecule type" value="Genomic_DNA"/>
</dbReference>
<keyword evidence="3" id="KW-1185">Reference proteome</keyword>
<dbReference type="NCBIfam" id="NF038083">
    <property type="entry name" value="CU044_5270_fam"/>
    <property type="match status" value="1"/>
</dbReference>
<comment type="caution">
    <text evidence="2">The sequence shown here is derived from an EMBL/GenBank/DDBJ whole genome shotgun (WGS) entry which is preliminary data.</text>
</comment>
<dbReference type="RefSeq" id="WP_077692550.1">
    <property type="nucleotide sequence ID" value="NZ_MCOK01000001.1"/>
</dbReference>